<keyword evidence="2 5" id="KW-0812">Transmembrane</keyword>
<feature type="domain" description="O-antigen ligase-related" evidence="6">
    <location>
        <begin position="217"/>
        <end position="373"/>
    </location>
</feature>
<feature type="transmembrane region" description="Helical" evidence="5">
    <location>
        <begin position="43"/>
        <end position="62"/>
    </location>
</feature>
<reference evidence="9" key="1">
    <citation type="submission" date="2022-10" db="EMBL/GenBank/DDBJ databases">
        <title>Characterization and whole genome sequencing of a new Roseateles species, isolated from fresh water.</title>
        <authorList>
            <person name="Guliayeva D.Y."/>
            <person name="Akhremchuk A.E."/>
            <person name="Sikolenko M.A."/>
            <person name="Valentovich L.N."/>
            <person name="Sidarenka A.V."/>
        </authorList>
    </citation>
    <scope>NUCLEOTIDE SEQUENCE</scope>
    <source>
        <strain evidence="9">BIM B-1768</strain>
    </source>
</reference>
<keyword evidence="3 5" id="KW-1133">Transmembrane helix</keyword>
<dbReference type="InterPro" id="IPR031726">
    <property type="entry name" value="PglL_A"/>
</dbReference>
<dbReference type="EMBL" id="CP104562">
    <property type="protein sequence ID" value="UXH78183.1"/>
    <property type="molecule type" value="Genomic_DNA"/>
</dbReference>
<keyword evidence="10" id="KW-1185">Reference proteome</keyword>
<dbReference type="PANTHER" id="PTHR37422:SF21">
    <property type="entry name" value="EXOQ-LIKE PROTEIN"/>
    <property type="match status" value="1"/>
</dbReference>
<evidence type="ECO:0000256" key="5">
    <source>
        <dbReference type="SAM" id="Phobius"/>
    </source>
</evidence>
<feature type="transmembrane region" description="Helical" evidence="5">
    <location>
        <begin position="420"/>
        <end position="437"/>
    </location>
</feature>
<comment type="subcellular location">
    <subcellularLocation>
        <location evidence="1">Membrane</location>
        <topology evidence="1">Multi-pass membrane protein</topology>
    </subcellularLocation>
</comment>
<evidence type="ECO:0000256" key="4">
    <source>
        <dbReference type="ARBA" id="ARBA00023136"/>
    </source>
</evidence>
<dbReference type="Pfam" id="PF15864">
    <property type="entry name" value="PglL_A"/>
    <property type="match status" value="1"/>
</dbReference>
<name>A0ABY6B3S9_9BURK</name>
<evidence type="ECO:0000256" key="2">
    <source>
        <dbReference type="ARBA" id="ARBA00022692"/>
    </source>
</evidence>
<organism evidence="9 10">
    <name type="scientific">Roseateles amylovorans</name>
    <dbReference type="NCBI Taxonomy" id="2978473"/>
    <lineage>
        <taxon>Bacteria</taxon>
        <taxon>Pseudomonadati</taxon>
        <taxon>Pseudomonadota</taxon>
        <taxon>Betaproteobacteria</taxon>
        <taxon>Burkholderiales</taxon>
        <taxon>Sphaerotilaceae</taxon>
        <taxon>Roseateles</taxon>
    </lineage>
</organism>
<evidence type="ECO:0000256" key="1">
    <source>
        <dbReference type="ARBA" id="ARBA00004141"/>
    </source>
</evidence>
<feature type="transmembrane region" description="Helical" evidence="5">
    <location>
        <begin position="180"/>
        <end position="200"/>
    </location>
</feature>
<feature type="transmembrane region" description="Helical" evidence="5">
    <location>
        <begin position="458"/>
        <end position="476"/>
    </location>
</feature>
<feature type="transmembrane region" description="Helical" evidence="5">
    <location>
        <begin position="271"/>
        <end position="290"/>
    </location>
</feature>
<feature type="transmembrane region" description="Helical" evidence="5">
    <location>
        <begin position="234"/>
        <end position="250"/>
    </location>
</feature>
<feature type="domain" description="Virulence factor membrane-bound polymerase C-terminal" evidence="7">
    <location>
        <begin position="402"/>
        <end position="567"/>
    </location>
</feature>
<accession>A0ABY6B3S9</accession>
<feature type="transmembrane region" description="Helical" evidence="5">
    <location>
        <begin position="396"/>
        <end position="414"/>
    </location>
</feature>
<dbReference type="InterPro" id="IPR051533">
    <property type="entry name" value="WaaL-like"/>
</dbReference>
<dbReference type="Pfam" id="PF04932">
    <property type="entry name" value="Wzy_C"/>
    <property type="match status" value="1"/>
</dbReference>
<feature type="domain" description="Protein glycosylation ligase" evidence="8">
    <location>
        <begin position="170"/>
        <end position="194"/>
    </location>
</feature>
<dbReference type="Pfam" id="PF11846">
    <property type="entry name" value="Wzy_C_2"/>
    <property type="match status" value="1"/>
</dbReference>
<dbReference type="PANTHER" id="PTHR37422">
    <property type="entry name" value="TEICHURONIC ACID BIOSYNTHESIS PROTEIN TUAE"/>
    <property type="match status" value="1"/>
</dbReference>
<feature type="transmembrane region" description="Helical" evidence="5">
    <location>
        <begin position="368"/>
        <end position="389"/>
    </location>
</feature>
<evidence type="ECO:0000313" key="9">
    <source>
        <dbReference type="EMBL" id="UXH78183.1"/>
    </source>
</evidence>
<feature type="transmembrane region" description="Helical" evidence="5">
    <location>
        <begin position="207"/>
        <end position="228"/>
    </location>
</feature>
<keyword evidence="4 5" id="KW-0472">Membrane</keyword>
<evidence type="ECO:0000259" key="7">
    <source>
        <dbReference type="Pfam" id="PF11846"/>
    </source>
</evidence>
<evidence type="ECO:0000259" key="6">
    <source>
        <dbReference type="Pfam" id="PF04932"/>
    </source>
</evidence>
<dbReference type="RefSeq" id="WP_261757960.1">
    <property type="nucleotide sequence ID" value="NZ_CP104562.2"/>
</dbReference>
<feature type="transmembrane region" description="Helical" evidence="5">
    <location>
        <begin position="94"/>
        <end position="115"/>
    </location>
</feature>
<protein>
    <submittedName>
        <fullName evidence="9">Wzy polymerase domain-containing protein</fullName>
    </submittedName>
</protein>
<feature type="transmembrane region" description="Helical" evidence="5">
    <location>
        <begin position="127"/>
        <end position="152"/>
    </location>
</feature>
<evidence type="ECO:0000313" key="10">
    <source>
        <dbReference type="Proteomes" id="UP001064933"/>
    </source>
</evidence>
<dbReference type="Proteomes" id="UP001064933">
    <property type="component" value="Chromosome"/>
</dbReference>
<evidence type="ECO:0000259" key="8">
    <source>
        <dbReference type="Pfam" id="PF15864"/>
    </source>
</evidence>
<gene>
    <name evidence="9" type="ORF">N4261_25075</name>
</gene>
<evidence type="ECO:0000256" key="3">
    <source>
        <dbReference type="ARBA" id="ARBA00022989"/>
    </source>
</evidence>
<dbReference type="InterPro" id="IPR007016">
    <property type="entry name" value="O-antigen_ligase-rel_domated"/>
</dbReference>
<dbReference type="InterPro" id="IPR021797">
    <property type="entry name" value="Wzy_C_2"/>
</dbReference>
<proteinExistence type="predicted"/>
<sequence length="611" mass="65530">MTLAATTPSPAPHHQPLTLIGLLVGVTLAPLLAFNQTPSATLYNQLLAFAGFGLLAVGLAWGASLRRGWRLDGVTLGLLIMLAAALTAPSLNGLPWSMALTSAAMLLGAAFVIQIGRSVRADQREDVLTLFCLALVGAGLLSVIVCFVQFFVPTWADGNVIARTGLAGRAVGNMRQPNHLASLLMWACVAAVWLAQGGWLTRQLGSALRGSVALGVLLFLFVLCVLFSASRTGTIGVILLAVWGVVDGPLRVSSSRVVNTTLGRLRLGVRIALMLTPLMWGLCWLLVAWWTHASGHAFGAEARLNEGAGSPTRLAILSNAWSLLQRYPWTGSGWGDFNLAWTMTPFPERPVAFFDHTHNLLMQVLVELGFVVGGVVLLALLIGVATAAIRAWRAPGAAGHCAFMVVAMIGLHSMFEYPLWYAYFLLPAAFALGLCLPRSTSEDDPAPSITPIRRWVPLVLGAVMTALVPLTVLDYLRIVHIYAPPADAASLDERIVVGQGSPLFDLQADYAAATVLPPGADALGAAQRTGHHLIDVRLMMAWAKSLNAVGETDKARYLVQRLKEFRNAAAEDWLGECAALSDVGDKLRPFQCDAPTREYDFREMRDAGPKP</sequence>